<name>A0AAU9VZG2_9CNID</name>
<dbReference type="Proteomes" id="UP001159428">
    <property type="component" value="Unassembled WGS sequence"/>
</dbReference>
<keyword evidence="3" id="KW-1185">Reference proteome</keyword>
<evidence type="ECO:0000256" key="1">
    <source>
        <dbReference type="SAM" id="MobiDB-lite"/>
    </source>
</evidence>
<comment type="caution">
    <text evidence="2">The sequence shown here is derived from an EMBL/GenBank/DDBJ whole genome shotgun (WGS) entry which is preliminary data.</text>
</comment>
<protein>
    <submittedName>
        <fullName evidence="2">Uncharacterized protein</fullName>
    </submittedName>
</protein>
<accession>A0AAU9VZG2</accession>
<sequence length="211" mass="24070">MGLYFTITQLSVMHVQIGDGLSVGDQESDCDDDDRRKLISHYANDKYLSKWEVAKEEEEIEEETEKLDEKEPSIENSELCVWRYIRVVHVVVGFSTQLWQGYGGNIYFNAVRCQSMRINSTKYGKLKKDFTKRWKSKSCTPLNRKDGYQTQLVSSAKSDMDIAIPSSSNLGKKSNLSLSNYLKAVPTRGSQGRDSLTSPRSNLMPRISYTK</sequence>
<reference evidence="2 3" key="1">
    <citation type="submission" date="2022-05" db="EMBL/GenBank/DDBJ databases">
        <authorList>
            <consortium name="Genoscope - CEA"/>
            <person name="William W."/>
        </authorList>
    </citation>
    <scope>NUCLEOTIDE SEQUENCE [LARGE SCALE GENOMIC DNA]</scope>
</reference>
<evidence type="ECO:0000313" key="3">
    <source>
        <dbReference type="Proteomes" id="UP001159428"/>
    </source>
</evidence>
<organism evidence="2 3">
    <name type="scientific">Pocillopora meandrina</name>
    <dbReference type="NCBI Taxonomy" id="46732"/>
    <lineage>
        <taxon>Eukaryota</taxon>
        <taxon>Metazoa</taxon>
        <taxon>Cnidaria</taxon>
        <taxon>Anthozoa</taxon>
        <taxon>Hexacorallia</taxon>
        <taxon>Scleractinia</taxon>
        <taxon>Astrocoeniina</taxon>
        <taxon>Pocilloporidae</taxon>
        <taxon>Pocillopora</taxon>
    </lineage>
</organism>
<dbReference type="EMBL" id="CALNXJ010000004">
    <property type="protein sequence ID" value="CAH3038607.1"/>
    <property type="molecule type" value="Genomic_DNA"/>
</dbReference>
<proteinExistence type="predicted"/>
<dbReference type="AlphaFoldDB" id="A0AAU9VZG2"/>
<feature type="region of interest" description="Disordered" evidence="1">
    <location>
        <begin position="186"/>
        <end position="211"/>
    </location>
</feature>
<feature type="compositionally biased region" description="Polar residues" evidence="1">
    <location>
        <begin position="188"/>
        <end position="201"/>
    </location>
</feature>
<evidence type="ECO:0000313" key="2">
    <source>
        <dbReference type="EMBL" id="CAH3038607.1"/>
    </source>
</evidence>
<gene>
    <name evidence="2" type="ORF">PMEA_00021798</name>
</gene>